<dbReference type="Gene3D" id="3.40.710.10">
    <property type="entry name" value="DD-peptidase/beta-lactamase superfamily"/>
    <property type="match status" value="1"/>
</dbReference>
<evidence type="ECO:0000256" key="6">
    <source>
        <dbReference type="ARBA" id="ARBA00023268"/>
    </source>
</evidence>
<dbReference type="InterPro" id="IPR005543">
    <property type="entry name" value="PASTA_dom"/>
</dbReference>
<keyword evidence="2" id="KW-0645">Protease</keyword>
<evidence type="ECO:0000313" key="11">
    <source>
        <dbReference type="EMBL" id="GGR20942.1"/>
    </source>
</evidence>
<dbReference type="SUPFAM" id="SSF54184">
    <property type="entry name" value="Penicillin-binding protein 2x (pbp-2x), c-terminal domain"/>
    <property type="match status" value="1"/>
</dbReference>
<dbReference type="GO" id="GO:0030288">
    <property type="term" value="C:outer membrane-bounded periplasmic space"/>
    <property type="evidence" value="ECO:0007669"/>
    <property type="project" value="TreeGrafter"/>
</dbReference>
<comment type="caution">
    <text evidence="11">The sequence shown here is derived from an EMBL/GenBank/DDBJ whole genome shotgun (WGS) entry which is preliminary data.</text>
</comment>
<reference evidence="11" key="1">
    <citation type="journal article" date="2014" name="Int. J. Syst. Evol. Microbiol.">
        <title>Complete genome sequence of Corynebacterium casei LMG S-19264T (=DSM 44701T), isolated from a smear-ripened cheese.</title>
        <authorList>
            <consortium name="US DOE Joint Genome Institute (JGI-PGF)"/>
            <person name="Walter F."/>
            <person name="Albersmeier A."/>
            <person name="Kalinowski J."/>
            <person name="Ruckert C."/>
        </authorList>
    </citation>
    <scope>NUCLEOTIDE SEQUENCE</scope>
    <source>
        <strain evidence="11">JCM 3346</strain>
    </source>
</reference>
<feature type="region of interest" description="Disordered" evidence="9">
    <location>
        <begin position="252"/>
        <end position="278"/>
    </location>
</feature>
<keyword evidence="3" id="KW-0328">Glycosyltransferase</keyword>
<dbReference type="InterPro" id="IPR050396">
    <property type="entry name" value="Glycosyltr_51/Transpeptidase"/>
</dbReference>
<dbReference type="SUPFAM" id="SSF56601">
    <property type="entry name" value="beta-lactamase/transpeptidase-like"/>
    <property type="match status" value="1"/>
</dbReference>
<feature type="domain" description="PASTA" evidence="10">
    <location>
        <begin position="723"/>
        <end position="785"/>
    </location>
</feature>
<dbReference type="InterPro" id="IPR036950">
    <property type="entry name" value="PBP_transglycosylase"/>
</dbReference>
<accession>A0A918FAC5</accession>
<dbReference type="Pfam" id="PF00905">
    <property type="entry name" value="Transpeptidase"/>
    <property type="match status" value="1"/>
</dbReference>
<dbReference type="GO" id="GO:0008658">
    <property type="term" value="F:penicillin binding"/>
    <property type="evidence" value="ECO:0007669"/>
    <property type="project" value="InterPro"/>
</dbReference>
<dbReference type="GO" id="GO:0009002">
    <property type="term" value="F:serine-type D-Ala-D-Ala carboxypeptidase activity"/>
    <property type="evidence" value="ECO:0007669"/>
    <property type="project" value="UniProtKB-EC"/>
</dbReference>
<dbReference type="Gene3D" id="3.30.10.20">
    <property type="match status" value="2"/>
</dbReference>
<dbReference type="InterPro" id="IPR012338">
    <property type="entry name" value="Beta-lactam/transpept-like"/>
</dbReference>
<feature type="region of interest" description="Disordered" evidence="9">
    <location>
        <begin position="629"/>
        <end position="652"/>
    </location>
</feature>
<evidence type="ECO:0000256" key="2">
    <source>
        <dbReference type="ARBA" id="ARBA00022670"/>
    </source>
</evidence>
<name>A0A918FAC5_AGRME</name>
<evidence type="ECO:0000256" key="9">
    <source>
        <dbReference type="SAM" id="MobiDB-lite"/>
    </source>
</evidence>
<protein>
    <submittedName>
        <fullName evidence="11">Carboxypeptidase</fullName>
    </submittedName>
</protein>
<dbReference type="GO" id="GO:0008955">
    <property type="term" value="F:peptidoglycan glycosyltransferase activity"/>
    <property type="evidence" value="ECO:0007669"/>
    <property type="project" value="UniProtKB-EC"/>
</dbReference>
<proteinExistence type="predicted"/>
<sequence>MSAKNRTASGAAGGLLGLVGLSALAGVLVTAAVTPALAVTGMAANNSITMFESLPGYLEIGELAQKSDIYATAADGSPVHLASFYDQDREEVPWEAMSQYLKDAAVAGEDPRFYEHGGVDVQGTLRAALNEYVIGGATQGGSSITQQYVKNVLVNNAVREHPNEEEREAAIEEATKTTPDRKLKEIRYAISIEKKYPKDEILRGYLNIAAFGGRVYGVESAAKYYFGKSAADVSLAEAASLIAMTNNPEKFRLDQPDDEDNGAATVNAQGEPEPYAANKERRDYILDRMLEYKKITQEDHDAAIATPVTPVITPSSTGCQSAPSGSGFFCDYVKNIIINSYDDPATEDVNEGAQMLEQGGLQVYTTLDLDLQAAADGAIRELVPFTSSFDVGAVSVSVQVGTGRVLAMAQNKDYSPDPDVIAASGGTASAVNYNTDYDYGGSSGFQPGSTYKIFTVGEWLAEGHSLNESVDGRRKSNWGTFQDSCNGPQSDPSWNPKNDEGGNGGSMTALQSTINSTNTGFVGMAKELDLCGIRKTAEAFGVHRADGEPLGQSPATILGTNEIAPVTMAAAFAGVGGNGMVCDPIAIDKIINGKGEEVAPPSANCSQRVDPNVTAGMAYAMQRVMSQGTATSSNGRTEPWVPMAGKTGTSDNNEATWMSGTSTKVATVAGVFNASGHTNLRNEYFDAGQVAQIRHQIWPRVMSVANAKYGGDDFPDAPDGALRSIQSEVPNVVGLSLEAAQKALEDAGFGFAHSGDIDSDLPAGTVATQDPSGLAGKGTTVNVATSNGQGVKVPDLTGMTRDQAKAAVEAAGLKFQASGGGGNSVVTGQNPAAGTVVGKGGNVSVTMSNGGQPSTPPENGEGDG</sequence>
<dbReference type="RefSeq" id="WP_189084431.1">
    <property type="nucleotide sequence ID" value="NZ_BMRJ01000001.1"/>
</dbReference>
<dbReference type="SUPFAM" id="SSF53955">
    <property type="entry name" value="Lysozyme-like"/>
    <property type="match status" value="1"/>
</dbReference>
<evidence type="ECO:0000256" key="4">
    <source>
        <dbReference type="ARBA" id="ARBA00022679"/>
    </source>
</evidence>
<evidence type="ECO:0000259" key="10">
    <source>
        <dbReference type="PROSITE" id="PS51178"/>
    </source>
</evidence>
<dbReference type="GO" id="GO:0009252">
    <property type="term" value="P:peptidoglycan biosynthetic process"/>
    <property type="evidence" value="ECO:0007669"/>
    <property type="project" value="TreeGrafter"/>
</dbReference>
<feature type="region of interest" description="Disordered" evidence="9">
    <location>
        <begin position="837"/>
        <end position="864"/>
    </location>
</feature>
<dbReference type="AlphaFoldDB" id="A0A918FAC5"/>
<gene>
    <name evidence="11" type="ORF">GCM10010196_12910</name>
</gene>
<dbReference type="Pfam" id="PF00912">
    <property type="entry name" value="Transgly"/>
    <property type="match status" value="1"/>
</dbReference>
<dbReference type="Pfam" id="PF03793">
    <property type="entry name" value="PASTA"/>
    <property type="match status" value="2"/>
</dbReference>
<dbReference type="Proteomes" id="UP000610303">
    <property type="component" value="Unassembled WGS sequence"/>
</dbReference>
<dbReference type="CDD" id="cd06577">
    <property type="entry name" value="PASTA_pknB"/>
    <property type="match status" value="2"/>
</dbReference>
<dbReference type="InterPro" id="IPR023346">
    <property type="entry name" value="Lysozyme-like_dom_sf"/>
</dbReference>
<feature type="compositionally biased region" description="Polar residues" evidence="9">
    <location>
        <begin position="477"/>
        <end position="496"/>
    </location>
</feature>
<dbReference type="SMART" id="SM00740">
    <property type="entry name" value="PASTA"/>
    <property type="match status" value="2"/>
</dbReference>
<feature type="region of interest" description="Disordered" evidence="9">
    <location>
        <begin position="471"/>
        <end position="505"/>
    </location>
</feature>
<evidence type="ECO:0000256" key="3">
    <source>
        <dbReference type="ARBA" id="ARBA00022676"/>
    </source>
</evidence>
<dbReference type="PROSITE" id="PS51178">
    <property type="entry name" value="PASTA"/>
    <property type="match status" value="2"/>
</dbReference>
<organism evidence="11 12">
    <name type="scientific">Agromyces mediolanus</name>
    <name type="common">Corynebacterium mediolanum</name>
    <dbReference type="NCBI Taxonomy" id="41986"/>
    <lineage>
        <taxon>Bacteria</taxon>
        <taxon>Bacillati</taxon>
        <taxon>Actinomycetota</taxon>
        <taxon>Actinomycetes</taxon>
        <taxon>Micrococcales</taxon>
        <taxon>Microbacteriaceae</taxon>
        <taxon>Agromyces</taxon>
    </lineage>
</organism>
<keyword evidence="6" id="KW-0511">Multifunctional enzyme</keyword>
<feature type="compositionally biased region" description="Polar residues" evidence="9">
    <location>
        <begin position="843"/>
        <end position="853"/>
    </location>
</feature>
<reference evidence="11" key="2">
    <citation type="submission" date="2020-09" db="EMBL/GenBank/DDBJ databases">
        <authorList>
            <person name="Sun Q."/>
            <person name="Ohkuma M."/>
        </authorList>
    </citation>
    <scope>NUCLEOTIDE SEQUENCE</scope>
    <source>
        <strain evidence="11">JCM 3346</strain>
    </source>
</reference>
<dbReference type="InterPro" id="IPR001460">
    <property type="entry name" value="PCN-bd_Tpept"/>
</dbReference>
<comment type="catalytic activity">
    <reaction evidence="8">
        <text>[GlcNAc-(1-&gt;4)-Mur2Ac(oyl-L-Ala-gamma-D-Glu-L-Lys-D-Ala-D-Ala)](n)-di-trans,octa-cis-undecaprenyl diphosphate + beta-D-GlcNAc-(1-&gt;4)-Mur2Ac(oyl-L-Ala-gamma-D-Glu-L-Lys-D-Ala-D-Ala)-di-trans,octa-cis-undecaprenyl diphosphate = [GlcNAc-(1-&gt;4)-Mur2Ac(oyl-L-Ala-gamma-D-Glu-L-Lys-D-Ala-D-Ala)](n+1)-di-trans,octa-cis-undecaprenyl diphosphate + di-trans,octa-cis-undecaprenyl diphosphate + H(+)</text>
        <dbReference type="Rhea" id="RHEA:23708"/>
        <dbReference type="Rhea" id="RHEA-COMP:9602"/>
        <dbReference type="Rhea" id="RHEA-COMP:9603"/>
        <dbReference type="ChEBI" id="CHEBI:15378"/>
        <dbReference type="ChEBI" id="CHEBI:58405"/>
        <dbReference type="ChEBI" id="CHEBI:60033"/>
        <dbReference type="ChEBI" id="CHEBI:78435"/>
        <dbReference type="EC" id="2.4.99.28"/>
    </reaction>
</comment>
<dbReference type="Gene3D" id="1.10.3810.10">
    <property type="entry name" value="Biosynthetic peptidoglycan transglycosylase-like"/>
    <property type="match status" value="1"/>
</dbReference>
<keyword evidence="1 11" id="KW-0121">Carboxypeptidase</keyword>
<feature type="domain" description="PASTA" evidence="10">
    <location>
        <begin position="787"/>
        <end position="849"/>
    </location>
</feature>
<keyword evidence="12" id="KW-1185">Reference proteome</keyword>
<evidence type="ECO:0000256" key="1">
    <source>
        <dbReference type="ARBA" id="ARBA00022645"/>
    </source>
</evidence>
<keyword evidence="4" id="KW-0808">Transferase</keyword>
<dbReference type="GO" id="GO:0006508">
    <property type="term" value="P:proteolysis"/>
    <property type="evidence" value="ECO:0007669"/>
    <property type="project" value="UniProtKB-KW"/>
</dbReference>
<comment type="catalytic activity">
    <reaction evidence="7">
        <text>Preferential cleavage: (Ac)2-L-Lys-D-Ala-|-D-Ala. Also transpeptidation of peptidyl-alanyl moieties that are N-acyl substituents of D-alanine.</text>
        <dbReference type="EC" id="3.4.16.4"/>
    </reaction>
</comment>
<evidence type="ECO:0000256" key="8">
    <source>
        <dbReference type="ARBA" id="ARBA00049902"/>
    </source>
</evidence>
<keyword evidence="5" id="KW-0378">Hydrolase</keyword>
<dbReference type="EMBL" id="BMRJ01000001">
    <property type="protein sequence ID" value="GGR20942.1"/>
    <property type="molecule type" value="Genomic_DNA"/>
</dbReference>
<evidence type="ECO:0000256" key="5">
    <source>
        <dbReference type="ARBA" id="ARBA00022801"/>
    </source>
</evidence>
<dbReference type="PANTHER" id="PTHR32282:SF33">
    <property type="entry name" value="PEPTIDOGLYCAN GLYCOSYLTRANSFERASE"/>
    <property type="match status" value="1"/>
</dbReference>
<dbReference type="InterPro" id="IPR001264">
    <property type="entry name" value="Glyco_trans_51"/>
</dbReference>
<dbReference type="PANTHER" id="PTHR32282">
    <property type="entry name" value="BINDING PROTEIN TRANSPEPTIDASE, PUTATIVE-RELATED"/>
    <property type="match status" value="1"/>
</dbReference>
<evidence type="ECO:0000313" key="12">
    <source>
        <dbReference type="Proteomes" id="UP000610303"/>
    </source>
</evidence>
<evidence type="ECO:0000256" key="7">
    <source>
        <dbReference type="ARBA" id="ARBA00034000"/>
    </source>
</evidence>